<comment type="caution">
    <text evidence="1">The sequence shown here is derived from an EMBL/GenBank/DDBJ whole genome shotgun (WGS) entry which is preliminary data.</text>
</comment>
<gene>
    <name evidence="1" type="ORF">A2925_03975</name>
</gene>
<proteinExistence type="predicted"/>
<dbReference type="EMBL" id="MGKL01000003">
    <property type="protein sequence ID" value="OGN26717.1"/>
    <property type="molecule type" value="Genomic_DNA"/>
</dbReference>
<name>A0A1F8GMR9_9BACT</name>
<evidence type="ECO:0000313" key="1">
    <source>
        <dbReference type="EMBL" id="OGN26717.1"/>
    </source>
</evidence>
<organism evidence="1 2">
    <name type="scientific">Candidatus Yanofskybacteria bacterium RIFCSPLOWO2_01_FULL_44_22</name>
    <dbReference type="NCBI Taxonomy" id="1802697"/>
    <lineage>
        <taxon>Bacteria</taxon>
        <taxon>Candidatus Yanofskyibacteriota</taxon>
    </lineage>
</organism>
<reference evidence="1 2" key="1">
    <citation type="journal article" date="2016" name="Nat. Commun.">
        <title>Thousands of microbial genomes shed light on interconnected biogeochemical processes in an aquifer system.</title>
        <authorList>
            <person name="Anantharaman K."/>
            <person name="Brown C.T."/>
            <person name="Hug L.A."/>
            <person name="Sharon I."/>
            <person name="Castelle C.J."/>
            <person name="Probst A.J."/>
            <person name="Thomas B.C."/>
            <person name="Singh A."/>
            <person name="Wilkins M.J."/>
            <person name="Karaoz U."/>
            <person name="Brodie E.L."/>
            <person name="Williams K.H."/>
            <person name="Hubbard S.S."/>
            <person name="Banfield J.F."/>
        </authorList>
    </citation>
    <scope>NUCLEOTIDE SEQUENCE [LARGE SCALE GENOMIC DNA]</scope>
</reference>
<dbReference type="AlphaFoldDB" id="A0A1F8GMR9"/>
<sequence length="177" mass="20001">MFTEDTPKHSDPSVEQLLVDFKKLRKIINAVRSGSVTKAQAMEYEVSVNKLLNHAGTVDRVCKERVELLDGADKAVKKLEQFAEKRFPADGEFGYLMVVELDESMPGGERIFIGGGKRKPGEVGEPYEPGVYVYWDVYLYGYADGGPHDRRINSLREIKVTNEQLRKFVEAAESLTR</sequence>
<protein>
    <submittedName>
        <fullName evidence="1">Uncharacterized protein</fullName>
    </submittedName>
</protein>
<dbReference type="Proteomes" id="UP000178256">
    <property type="component" value="Unassembled WGS sequence"/>
</dbReference>
<evidence type="ECO:0000313" key="2">
    <source>
        <dbReference type="Proteomes" id="UP000178256"/>
    </source>
</evidence>
<accession>A0A1F8GMR9</accession>